<dbReference type="Gene3D" id="3.40.1740.10">
    <property type="entry name" value="VC0467-like"/>
    <property type="match status" value="1"/>
</dbReference>
<protein>
    <recommendedName>
        <fullName evidence="2">UPF0301 protein GIY56_06720</fullName>
    </recommendedName>
</protein>
<dbReference type="GO" id="GO:0005829">
    <property type="term" value="C:cytosol"/>
    <property type="evidence" value="ECO:0007669"/>
    <property type="project" value="TreeGrafter"/>
</dbReference>
<reference evidence="4 5" key="1">
    <citation type="submission" date="2019-11" db="EMBL/GenBank/DDBJ databases">
        <authorList>
            <person name="Lang L."/>
        </authorList>
    </citation>
    <scope>NUCLEOTIDE SEQUENCE [LARGE SCALE GENOMIC DNA]</scope>
    <source>
        <strain evidence="4 5">YIM 132242</strain>
    </source>
</reference>
<dbReference type="PANTHER" id="PTHR30327:SF1">
    <property type="entry name" value="UPF0301 PROTEIN YQGE"/>
    <property type="match status" value="1"/>
</dbReference>
<accession>A0A6L6HP68</accession>
<keyword evidence="5" id="KW-1185">Reference proteome</keyword>
<dbReference type="InterPro" id="IPR003774">
    <property type="entry name" value="AlgH-like"/>
</dbReference>
<evidence type="ECO:0000256" key="2">
    <source>
        <dbReference type="HAMAP-Rule" id="MF_00758"/>
    </source>
</evidence>
<dbReference type="SUPFAM" id="SSF143456">
    <property type="entry name" value="VC0467-like"/>
    <property type="match status" value="1"/>
</dbReference>
<comment type="similarity">
    <text evidence="1 2">Belongs to the UPF0301 (AlgH) family.</text>
</comment>
<proteinExistence type="inferred from homology"/>
<gene>
    <name evidence="4" type="ORF">GIY56_06720</name>
</gene>
<evidence type="ECO:0000256" key="3">
    <source>
        <dbReference type="SAM" id="MobiDB-lite"/>
    </source>
</evidence>
<feature type="region of interest" description="Disordered" evidence="3">
    <location>
        <begin position="1"/>
        <end position="25"/>
    </location>
</feature>
<comment type="caution">
    <text evidence="4">The sequence shown here is derived from an EMBL/GenBank/DDBJ whole genome shotgun (WGS) entry which is preliminary data.</text>
</comment>
<dbReference type="PANTHER" id="PTHR30327">
    <property type="entry name" value="UNCHARACTERIZED PROTEIN YQGE"/>
    <property type="match status" value="1"/>
</dbReference>
<dbReference type="HAMAP" id="MF_00758">
    <property type="entry name" value="UPF0301"/>
    <property type="match status" value="1"/>
</dbReference>
<evidence type="ECO:0000313" key="4">
    <source>
        <dbReference type="EMBL" id="MTD99972.1"/>
    </source>
</evidence>
<dbReference type="AlphaFoldDB" id="A0A6L6HP68"/>
<evidence type="ECO:0000256" key="1">
    <source>
        <dbReference type="ARBA" id="ARBA00009600"/>
    </source>
</evidence>
<organism evidence="4 5">
    <name type="scientific">Paracoccus lichenicola</name>
    <dbReference type="NCBI Taxonomy" id="2665644"/>
    <lineage>
        <taxon>Bacteria</taxon>
        <taxon>Pseudomonadati</taxon>
        <taxon>Pseudomonadota</taxon>
        <taxon>Alphaproteobacteria</taxon>
        <taxon>Rhodobacterales</taxon>
        <taxon>Paracoccaceae</taxon>
        <taxon>Paracoccus</taxon>
    </lineage>
</organism>
<sequence>MSSTPDTHDGSPERRLSQGKAQTNLTGKVLIAMPGMADPRFERSVVLVCAHTEEGAMGLVLNRPLPEIDFGDLLEQLGIETDATARRIEVRFGGPVEPGRGFVLHNVPEHGDDPEGRLRIGRTLAMTTTRDILEDLAHGHGPASAVLALGYAGWGPGQLESEMLQNGWLTGEGAEDLIFGAAHHDKWQIALRAQGIDPSLLSAAAGRA</sequence>
<name>A0A6L6HP68_9RHOB</name>
<evidence type="ECO:0000313" key="5">
    <source>
        <dbReference type="Proteomes" id="UP000481417"/>
    </source>
</evidence>
<dbReference type="Pfam" id="PF02622">
    <property type="entry name" value="DUF179"/>
    <property type="match status" value="1"/>
</dbReference>
<dbReference type="EMBL" id="WMBT01000003">
    <property type="protein sequence ID" value="MTD99972.1"/>
    <property type="molecule type" value="Genomic_DNA"/>
</dbReference>
<dbReference type="Proteomes" id="UP000481417">
    <property type="component" value="Unassembled WGS sequence"/>
</dbReference>
<feature type="compositionally biased region" description="Basic and acidic residues" evidence="3">
    <location>
        <begin position="1"/>
        <end position="16"/>
    </location>
</feature>